<gene>
    <name evidence="4" type="ORF">TrVE_jg6779</name>
</gene>
<dbReference type="EC" id="5.2.1.8" evidence="1"/>
<protein>
    <recommendedName>
        <fullName evidence="1">peptidylprolyl isomerase</fullName>
        <ecNumber evidence="1">5.2.1.8</ecNumber>
    </recommendedName>
</protein>
<evidence type="ECO:0000313" key="4">
    <source>
        <dbReference type="EMBL" id="GMH91237.1"/>
    </source>
</evidence>
<dbReference type="EMBL" id="BRXX01000114">
    <property type="protein sequence ID" value="GMH91237.1"/>
    <property type="molecule type" value="Genomic_DNA"/>
</dbReference>
<dbReference type="Proteomes" id="UP001165160">
    <property type="component" value="Unassembled WGS sequence"/>
</dbReference>
<sequence length="261" mass="28030">MLSRRNVISSLFLCLLLALQTTHIRGLKLGASANRRAFLVKSSASSAGLVGLLTNAAPALAGIDPSQLSKFSVEGDVTGTATRLNEIKSVVEPVTDTQDIPFTSLPSGVSYREYREGRGDATVGKGSKIGAEMTIRIKSFATNNEPGGVKYYETSKDTDFNEIAWTVGAGELFPELEEGMLGMKKGALRRIEVPSTAVFAAKKANQLPVPLDKNKDEKRRYDALFKTDATLLFEVLVTRVKNPPPPPPPVAVADVNPPATE</sequence>
<organism evidence="4 5">
    <name type="scientific">Triparma verrucosa</name>
    <dbReference type="NCBI Taxonomy" id="1606542"/>
    <lineage>
        <taxon>Eukaryota</taxon>
        <taxon>Sar</taxon>
        <taxon>Stramenopiles</taxon>
        <taxon>Ochrophyta</taxon>
        <taxon>Bolidophyceae</taxon>
        <taxon>Parmales</taxon>
        <taxon>Triparmaceae</taxon>
        <taxon>Triparma</taxon>
    </lineage>
</organism>
<keyword evidence="1" id="KW-0413">Isomerase</keyword>
<keyword evidence="5" id="KW-1185">Reference proteome</keyword>
<evidence type="ECO:0000259" key="3">
    <source>
        <dbReference type="PROSITE" id="PS50059"/>
    </source>
</evidence>
<feature type="domain" description="PPIase FKBP-type" evidence="3">
    <location>
        <begin position="130"/>
        <end position="241"/>
    </location>
</feature>
<keyword evidence="2" id="KW-0732">Signal</keyword>
<reference evidence="5" key="1">
    <citation type="journal article" date="2023" name="Commun. Biol.">
        <title>Genome analysis of Parmales, the sister group of diatoms, reveals the evolutionary specialization of diatoms from phago-mixotrophs to photoautotrophs.</title>
        <authorList>
            <person name="Ban H."/>
            <person name="Sato S."/>
            <person name="Yoshikawa S."/>
            <person name="Yamada K."/>
            <person name="Nakamura Y."/>
            <person name="Ichinomiya M."/>
            <person name="Sato N."/>
            <person name="Blanc-Mathieu R."/>
            <person name="Endo H."/>
            <person name="Kuwata A."/>
            <person name="Ogata H."/>
        </authorList>
    </citation>
    <scope>NUCLEOTIDE SEQUENCE [LARGE SCALE GENOMIC DNA]</scope>
    <source>
        <strain evidence="5">NIES 3699</strain>
    </source>
</reference>
<dbReference type="AlphaFoldDB" id="A0A9W7BP88"/>
<dbReference type="SUPFAM" id="SSF54534">
    <property type="entry name" value="FKBP-like"/>
    <property type="match status" value="1"/>
</dbReference>
<dbReference type="InterPro" id="IPR001179">
    <property type="entry name" value="PPIase_FKBP_dom"/>
</dbReference>
<comment type="catalytic activity">
    <reaction evidence="1">
        <text>[protein]-peptidylproline (omega=180) = [protein]-peptidylproline (omega=0)</text>
        <dbReference type="Rhea" id="RHEA:16237"/>
        <dbReference type="Rhea" id="RHEA-COMP:10747"/>
        <dbReference type="Rhea" id="RHEA-COMP:10748"/>
        <dbReference type="ChEBI" id="CHEBI:83833"/>
        <dbReference type="ChEBI" id="CHEBI:83834"/>
        <dbReference type="EC" id="5.2.1.8"/>
    </reaction>
</comment>
<dbReference type="GO" id="GO:0003755">
    <property type="term" value="F:peptidyl-prolyl cis-trans isomerase activity"/>
    <property type="evidence" value="ECO:0007669"/>
    <property type="project" value="UniProtKB-KW"/>
</dbReference>
<name>A0A9W7BP88_9STRA</name>
<accession>A0A9W7BP88</accession>
<dbReference type="Gene3D" id="3.10.50.40">
    <property type="match status" value="1"/>
</dbReference>
<keyword evidence="1" id="KW-0697">Rotamase</keyword>
<dbReference type="Pfam" id="PF00254">
    <property type="entry name" value="FKBP_C"/>
    <property type="match status" value="1"/>
</dbReference>
<evidence type="ECO:0000256" key="2">
    <source>
        <dbReference type="SAM" id="SignalP"/>
    </source>
</evidence>
<evidence type="ECO:0000313" key="5">
    <source>
        <dbReference type="Proteomes" id="UP001165160"/>
    </source>
</evidence>
<feature type="signal peptide" evidence="2">
    <location>
        <begin position="1"/>
        <end position="26"/>
    </location>
</feature>
<proteinExistence type="predicted"/>
<feature type="chain" id="PRO_5040772439" description="peptidylprolyl isomerase" evidence="2">
    <location>
        <begin position="27"/>
        <end position="261"/>
    </location>
</feature>
<dbReference type="InterPro" id="IPR046357">
    <property type="entry name" value="PPIase_dom_sf"/>
</dbReference>
<evidence type="ECO:0000256" key="1">
    <source>
        <dbReference type="PROSITE-ProRule" id="PRU00277"/>
    </source>
</evidence>
<dbReference type="PROSITE" id="PS50059">
    <property type="entry name" value="FKBP_PPIASE"/>
    <property type="match status" value="1"/>
</dbReference>
<comment type="caution">
    <text evidence="4">The sequence shown here is derived from an EMBL/GenBank/DDBJ whole genome shotgun (WGS) entry which is preliminary data.</text>
</comment>